<reference evidence="6 7" key="1">
    <citation type="journal article" date="2016" name="Nat. Commun.">
        <title>Thousands of microbial genomes shed light on interconnected biogeochemical processes in an aquifer system.</title>
        <authorList>
            <person name="Anantharaman K."/>
            <person name="Brown C.T."/>
            <person name="Hug L.A."/>
            <person name="Sharon I."/>
            <person name="Castelle C.J."/>
            <person name="Probst A.J."/>
            <person name="Thomas B.C."/>
            <person name="Singh A."/>
            <person name="Wilkins M.J."/>
            <person name="Karaoz U."/>
            <person name="Brodie E.L."/>
            <person name="Williams K.H."/>
            <person name="Hubbard S.S."/>
            <person name="Banfield J.F."/>
        </authorList>
    </citation>
    <scope>NUCLEOTIDE SEQUENCE [LARGE SCALE GENOMIC DNA]</scope>
</reference>
<keyword evidence="1 4" id="KW-0663">Pyridoxal phosphate</keyword>
<comment type="similarity">
    <text evidence="2 5">Belongs to the DegT/DnrJ/EryC1 family.</text>
</comment>
<dbReference type="InterPro" id="IPR015421">
    <property type="entry name" value="PyrdxlP-dep_Trfase_major"/>
</dbReference>
<dbReference type="InterPro" id="IPR015422">
    <property type="entry name" value="PyrdxlP-dep_Trfase_small"/>
</dbReference>
<dbReference type="Gene3D" id="3.40.640.10">
    <property type="entry name" value="Type I PLP-dependent aspartate aminotransferase-like (Major domain)"/>
    <property type="match status" value="1"/>
</dbReference>
<dbReference type="EMBL" id="MHNI01000014">
    <property type="protein sequence ID" value="OGZ42762.1"/>
    <property type="molecule type" value="Genomic_DNA"/>
</dbReference>
<evidence type="ECO:0000256" key="2">
    <source>
        <dbReference type="ARBA" id="ARBA00037999"/>
    </source>
</evidence>
<dbReference type="GO" id="GO:0000271">
    <property type="term" value="P:polysaccharide biosynthetic process"/>
    <property type="evidence" value="ECO:0007669"/>
    <property type="project" value="TreeGrafter"/>
</dbReference>
<dbReference type="InterPro" id="IPR000653">
    <property type="entry name" value="DegT/StrS_aminotransferase"/>
</dbReference>
<sequence>MTIPFINLDRQHKNLSKEIQRAIERVANNSSFILGNEVLEFEREFSSFIGTKYAVGVANASDAITLTLKAYDIGHGNEVITAAHGAFMTVESIINTGAEVKFVDIDPRTYNIDPDDISKAINPSTKAIIPVHLYGQPANMTAIKRITEDHKLLLIEDASQAHGAFIDFRRVGTIGNAGVFSFFPSKNLGGWGDGGMVVTNNEHIAQKIKMLRDHGRSDKYTHKIIGRNSRLDALQAAILAVKLPHLDQWNARRREIAHRYNNGLKGLPLILPEETQGGKHVYHLYVIRLKMRDALKQYLEKHAIQTGLHYPIALHKQPAYSRPIKQEESFPVAEACAEEVLSLPCFPELRNEEVDFVVKKIHEWHT</sequence>
<dbReference type="PANTHER" id="PTHR30244:SF36">
    <property type="entry name" value="3-OXO-GLUCOSE-6-PHOSPHATE:GLUTAMATE AMINOTRANSFERASE"/>
    <property type="match status" value="1"/>
</dbReference>
<evidence type="ECO:0008006" key="8">
    <source>
        <dbReference type="Google" id="ProtNLM"/>
    </source>
</evidence>
<evidence type="ECO:0000256" key="3">
    <source>
        <dbReference type="PIRSR" id="PIRSR000390-1"/>
    </source>
</evidence>
<evidence type="ECO:0000256" key="4">
    <source>
        <dbReference type="PIRSR" id="PIRSR000390-2"/>
    </source>
</evidence>
<dbReference type="Pfam" id="PF01041">
    <property type="entry name" value="DegT_DnrJ_EryC1"/>
    <property type="match status" value="1"/>
</dbReference>
<organism evidence="6 7">
    <name type="scientific">Candidatus Ryanbacteria bacterium RIFCSPHIGHO2_01_45_13</name>
    <dbReference type="NCBI Taxonomy" id="1802112"/>
    <lineage>
        <taxon>Bacteria</taxon>
        <taxon>Candidatus Ryaniibacteriota</taxon>
    </lineage>
</organism>
<dbReference type="AlphaFoldDB" id="A0A1G2FYF4"/>
<name>A0A1G2FYF4_9BACT</name>
<evidence type="ECO:0000256" key="1">
    <source>
        <dbReference type="ARBA" id="ARBA00022898"/>
    </source>
</evidence>
<gene>
    <name evidence="6" type="ORF">A2W41_03140</name>
</gene>
<protein>
    <recommendedName>
        <fullName evidence="8">Erythromycin biosynthesis sensory transduction protein eryC1</fullName>
    </recommendedName>
</protein>
<dbReference type="GO" id="GO:0008483">
    <property type="term" value="F:transaminase activity"/>
    <property type="evidence" value="ECO:0007669"/>
    <property type="project" value="TreeGrafter"/>
</dbReference>
<dbReference type="Gene3D" id="3.90.1150.10">
    <property type="entry name" value="Aspartate Aminotransferase, domain 1"/>
    <property type="match status" value="1"/>
</dbReference>
<dbReference type="PIRSF" id="PIRSF000390">
    <property type="entry name" value="PLP_StrS"/>
    <property type="match status" value="1"/>
</dbReference>
<proteinExistence type="inferred from homology"/>
<evidence type="ECO:0000256" key="5">
    <source>
        <dbReference type="RuleBase" id="RU004508"/>
    </source>
</evidence>
<feature type="modified residue" description="N6-(pyridoxal phosphate)lysine" evidence="4">
    <location>
        <position position="186"/>
    </location>
</feature>
<accession>A0A1G2FYF4</accession>
<dbReference type="CDD" id="cd00616">
    <property type="entry name" value="AHBA_syn"/>
    <property type="match status" value="1"/>
</dbReference>
<dbReference type="InterPro" id="IPR015424">
    <property type="entry name" value="PyrdxlP-dep_Trfase"/>
</dbReference>
<dbReference type="Proteomes" id="UP000176700">
    <property type="component" value="Unassembled WGS sequence"/>
</dbReference>
<comment type="caution">
    <text evidence="6">The sequence shown here is derived from an EMBL/GenBank/DDBJ whole genome shotgun (WGS) entry which is preliminary data.</text>
</comment>
<evidence type="ECO:0000313" key="6">
    <source>
        <dbReference type="EMBL" id="OGZ42762.1"/>
    </source>
</evidence>
<dbReference type="GO" id="GO:0030170">
    <property type="term" value="F:pyridoxal phosphate binding"/>
    <property type="evidence" value="ECO:0007669"/>
    <property type="project" value="TreeGrafter"/>
</dbReference>
<dbReference type="SUPFAM" id="SSF53383">
    <property type="entry name" value="PLP-dependent transferases"/>
    <property type="match status" value="1"/>
</dbReference>
<feature type="active site" description="Proton acceptor" evidence="3">
    <location>
        <position position="186"/>
    </location>
</feature>
<evidence type="ECO:0000313" key="7">
    <source>
        <dbReference type="Proteomes" id="UP000176700"/>
    </source>
</evidence>
<dbReference type="PANTHER" id="PTHR30244">
    <property type="entry name" value="TRANSAMINASE"/>
    <property type="match status" value="1"/>
</dbReference>